<dbReference type="GO" id="GO:0016787">
    <property type="term" value="F:hydrolase activity"/>
    <property type="evidence" value="ECO:0007669"/>
    <property type="project" value="UniProtKB-KW"/>
</dbReference>
<dbReference type="PANTHER" id="PTHR11487">
    <property type="entry name" value="THIOESTERASE"/>
    <property type="match status" value="1"/>
</dbReference>
<reference evidence="6" key="1">
    <citation type="journal article" date="2019" name="Int. J. Syst. Evol. Microbiol.">
        <title>The Global Catalogue of Microorganisms (GCM) 10K type strain sequencing project: providing services to taxonomists for standard genome sequencing and annotation.</title>
        <authorList>
            <consortium name="The Broad Institute Genomics Platform"/>
            <consortium name="The Broad Institute Genome Sequencing Center for Infectious Disease"/>
            <person name="Wu L."/>
            <person name="Ma J."/>
        </authorList>
    </citation>
    <scope>NUCLEOTIDE SEQUENCE [LARGE SCALE GENOMIC DNA]</scope>
    <source>
        <strain evidence="6">JCM 16923</strain>
    </source>
</reference>
<dbReference type="EMBL" id="BAAAZW010000011">
    <property type="protein sequence ID" value="GAA3968863.1"/>
    <property type="molecule type" value="Genomic_DNA"/>
</dbReference>
<name>A0ABP7PP39_9ACTN</name>
<comment type="caution">
    <text evidence="5">The sequence shown here is derived from an EMBL/GenBank/DDBJ whole genome shotgun (WGS) entry which is preliminary data.</text>
</comment>
<evidence type="ECO:0000313" key="5">
    <source>
        <dbReference type="EMBL" id="GAA3968863.1"/>
    </source>
</evidence>
<gene>
    <name evidence="5" type="ORF">GCM10022231_32430</name>
</gene>
<dbReference type="SUPFAM" id="SSF53474">
    <property type="entry name" value="alpha/beta-Hydrolases"/>
    <property type="match status" value="1"/>
</dbReference>
<evidence type="ECO:0000256" key="1">
    <source>
        <dbReference type="ARBA" id="ARBA00007169"/>
    </source>
</evidence>
<feature type="domain" description="Thioesterase" evidence="4">
    <location>
        <begin position="27"/>
        <end position="244"/>
    </location>
</feature>
<evidence type="ECO:0000313" key="6">
    <source>
        <dbReference type="Proteomes" id="UP001418444"/>
    </source>
</evidence>
<dbReference type="RefSeq" id="WP_344785557.1">
    <property type="nucleotide sequence ID" value="NZ_BAAAZW010000011.1"/>
</dbReference>
<organism evidence="5 6">
    <name type="scientific">Gordonia caeni</name>
    <dbReference type="NCBI Taxonomy" id="1007097"/>
    <lineage>
        <taxon>Bacteria</taxon>
        <taxon>Bacillati</taxon>
        <taxon>Actinomycetota</taxon>
        <taxon>Actinomycetes</taxon>
        <taxon>Mycobacteriales</taxon>
        <taxon>Gordoniaceae</taxon>
        <taxon>Gordonia</taxon>
    </lineage>
</organism>
<sequence>MTTAAPRRTAPVLRAFHRPPADEAPLLLVFGHAGSGASAYRELSSRVTSGYEVLIMQYPGRQDRGREPAAGALADLAAEAFAEYSARAGQRPTVVFGHSMGAIVGFEFTRLATEAGAPVTRLVASAATAPSQVADLPRHPSDDESLLAHLGMLQGTGGTVLANEAVMRMALPVLRADYAAFDAYRCAGDVRVDVPIRVIGGADDQVIAPHLLHSWSAHSGDVEVTVVDGGHFHIDEHPGTVAQILLDYAS</sequence>
<proteinExistence type="inferred from homology"/>
<evidence type="ECO:0000256" key="3">
    <source>
        <dbReference type="ARBA" id="ARBA00024293"/>
    </source>
</evidence>
<protein>
    <recommendedName>
        <fullName evidence="2">Thioesterase TesA</fullName>
    </recommendedName>
</protein>
<comment type="similarity">
    <text evidence="1">Belongs to the thioesterase family.</text>
</comment>
<dbReference type="Proteomes" id="UP001418444">
    <property type="component" value="Unassembled WGS sequence"/>
</dbReference>
<dbReference type="Gene3D" id="3.40.50.1820">
    <property type="entry name" value="alpha/beta hydrolase"/>
    <property type="match status" value="1"/>
</dbReference>
<accession>A0ABP7PP39</accession>
<dbReference type="InterPro" id="IPR029058">
    <property type="entry name" value="AB_hydrolase_fold"/>
</dbReference>
<dbReference type="PANTHER" id="PTHR11487:SF0">
    <property type="entry name" value="S-ACYL FATTY ACID SYNTHASE THIOESTERASE, MEDIUM CHAIN"/>
    <property type="match status" value="1"/>
</dbReference>
<dbReference type="Pfam" id="PF00975">
    <property type="entry name" value="Thioesterase"/>
    <property type="match status" value="1"/>
</dbReference>
<evidence type="ECO:0000256" key="2">
    <source>
        <dbReference type="ARBA" id="ARBA00015007"/>
    </source>
</evidence>
<keyword evidence="6" id="KW-1185">Reference proteome</keyword>
<dbReference type="InterPro" id="IPR012223">
    <property type="entry name" value="TEII"/>
</dbReference>
<dbReference type="InterPro" id="IPR001031">
    <property type="entry name" value="Thioesterase"/>
</dbReference>
<evidence type="ECO:0000259" key="4">
    <source>
        <dbReference type="Pfam" id="PF00975"/>
    </source>
</evidence>
<keyword evidence="5" id="KW-0378">Hydrolase</keyword>
<comment type="catalytic activity">
    <reaction evidence="3">
        <text>a fatty acyl-CoA + H2O = a fatty acid + CoA + H(+)</text>
        <dbReference type="Rhea" id="RHEA:16781"/>
        <dbReference type="ChEBI" id="CHEBI:15377"/>
        <dbReference type="ChEBI" id="CHEBI:15378"/>
        <dbReference type="ChEBI" id="CHEBI:28868"/>
        <dbReference type="ChEBI" id="CHEBI:57287"/>
        <dbReference type="ChEBI" id="CHEBI:77636"/>
    </reaction>
</comment>